<dbReference type="Pfam" id="PF01243">
    <property type="entry name" value="PNPOx_N"/>
    <property type="match status" value="1"/>
</dbReference>
<dbReference type="EMBL" id="JBBXJM010000003">
    <property type="protein sequence ID" value="KAL1410203.1"/>
    <property type="molecule type" value="Genomic_DNA"/>
</dbReference>
<gene>
    <name evidence="10" type="ORF">Q8F55_004208</name>
</gene>
<evidence type="ECO:0000259" key="9">
    <source>
        <dbReference type="Pfam" id="PF10590"/>
    </source>
</evidence>
<proteinExistence type="predicted"/>
<dbReference type="EC" id="1.4.3.5" evidence="4"/>
<feature type="domain" description="Pyridoxine 5'-phosphate oxidase dimerisation C-terminal" evidence="9">
    <location>
        <begin position="177"/>
        <end position="216"/>
    </location>
</feature>
<comment type="pathway">
    <text evidence="3">Cofactor metabolism; pyridoxal 5'-phosphate salvage; pyridoxal 5'-phosphate from pyridoxine 5'-phosphate: step 1/1.</text>
</comment>
<dbReference type="GeneID" id="95985251"/>
<evidence type="ECO:0000256" key="3">
    <source>
        <dbReference type="ARBA" id="ARBA00005037"/>
    </source>
</evidence>
<evidence type="ECO:0000256" key="5">
    <source>
        <dbReference type="ARBA" id="ARBA00022630"/>
    </source>
</evidence>
<keyword evidence="5" id="KW-0285">Flavoprotein</keyword>
<dbReference type="SUPFAM" id="SSF50475">
    <property type="entry name" value="FMN-binding split barrel"/>
    <property type="match status" value="1"/>
</dbReference>
<evidence type="ECO:0000256" key="1">
    <source>
        <dbReference type="ARBA" id="ARBA00001917"/>
    </source>
</evidence>
<dbReference type="PANTHER" id="PTHR10851">
    <property type="entry name" value="PYRIDOXINE-5-PHOSPHATE OXIDASE"/>
    <property type="match status" value="1"/>
</dbReference>
<comment type="pathway">
    <text evidence="2">Cofactor metabolism; pyridoxal 5'-phosphate salvage; pyridoxal 5'-phosphate from pyridoxamine 5'-phosphate: step 1/1.</text>
</comment>
<reference evidence="10 11" key="1">
    <citation type="submission" date="2023-08" db="EMBL/GenBank/DDBJ databases">
        <title>Annotated Genome Sequence of Vanrija albida AlHP1.</title>
        <authorList>
            <person name="Herzog R."/>
        </authorList>
    </citation>
    <scope>NUCLEOTIDE SEQUENCE [LARGE SCALE GENOMIC DNA]</scope>
    <source>
        <strain evidence="10 11">AlHP1</strain>
    </source>
</reference>
<dbReference type="Proteomes" id="UP001565368">
    <property type="component" value="Unassembled WGS sequence"/>
</dbReference>
<comment type="cofactor">
    <cofactor evidence="1">
        <name>FMN</name>
        <dbReference type="ChEBI" id="CHEBI:58210"/>
    </cofactor>
</comment>
<feature type="domain" description="Pyridoxamine 5'-phosphate oxidase N-terminal" evidence="8">
    <location>
        <begin position="39"/>
        <end position="150"/>
    </location>
</feature>
<dbReference type="Gene3D" id="2.30.110.10">
    <property type="entry name" value="Electron Transport, Fmn-binding Protein, Chain A"/>
    <property type="match status" value="1"/>
</dbReference>
<dbReference type="InterPro" id="IPR011576">
    <property type="entry name" value="Pyridox_Oxase_N"/>
</dbReference>
<evidence type="ECO:0000256" key="6">
    <source>
        <dbReference type="ARBA" id="ARBA00022643"/>
    </source>
</evidence>
<accession>A0ABR3Q6B5</accession>
<keyword evidence="6" id="KW-0288">FMN</keyword>
<evidence type="ECO:0000256" key="4">
    <source>
        <dbReference type="ARBA" id="ARBA00012801"/>
    </source>
</evidence>
<evidence type="ECO:0000256" key="7">
    <source>
        <dbReference type="ARBA" id="ARBA00023002"/>
    </source>
</evidence>
<dbReference type="InterPro" id="IPR012349">
    <property type="entry name" value="Split_barrel_FMN-bd"/>
</dbReference>
<name>A0ABR3Q6B5_9TREE</name>
<dbReference type="NCBIfam" id="NF004231">
    <property type="entry name" value="PRK05679.1"/>
    <property type="match status" value="1"/>
</dbReference>
<evidence type="ECO:0000256" key="2">
    <source>
        <dbReference type="ARBA" id="ARBA00004738"/>
    </source>
</evidence>
<dbReference type="Pfam" id="PF10590">
    <property type="entry name" value="PNP_phzG_C"/>
    <property type="match status" value="1"/>
</dbReference>
<keyword evidence="11" id="KW-1185">Reference proteome</keyword>
<dbReference type="PIRSF" id="PIRSF000190">
    <property type="entry name" value="Pyd_amn-ph_oxd"/>
    <property type="match status" value="1"/>
</dbReference>
<dbReference type="PANTHER" id="PTHR10851:SF0">
    <property type="entry name" value="PYRIDOXINE-5'-PHOSPHATE OXIDASE"/>
    <property type="match status" value="1"/>
</dbReference>
<dbReference type="RefSeq" id="XP_069210147.1">
    <property type="nucleotide sequence ID" value="XM_069352729.1"/>
</dbReference>
<dbReference type="InterPro" id="IPR000659">
    <property type="entry name" value="Pyridox_Oxase"/>
</dbReference>
<evidence type="ECO:0000259" key="8">
    <source>
        <dbReference type="Pfam" id="PF01243"/>
    </source>
</evidence>
<comment type="caution">
    <text evidence="10">The sequence shown here is derived from an EMBL/GenBank/DDBJ whole genome shotgun (WGS) entry which is preliminary data.</text>
</comment>
<keyword evidence="7" id="KW-0560">Oxidoreductase</keyword>
<dbReference type="InterPro" id="IPR019576">
    <property type="entry name" value="Pyridoxamine_oxidase_dimer_C"/>
</dbReference>
<protein>
    <recommendedName>
        <fullName evidence="4">pyridoxal 5'-phosphate synthase</fullName>
        <ecNumber evidence="4">1.4.3.5</ecNumber>
    </recommendedName>
</protein>
<sequence length="217" mass="23378">MTSLRDQLRAIPSITGTAPPFDLATAPDSPRALFLEWLQAAISAGVPEPLAATLSTVTPEGWPDARILILKDVTSSGAFEIATGAESAKGRQLAANPRAALSFYWVSLARAVRIRGTAVRASAEESATDFATRGVEARALALVGRQSQVVGEDGVAPALAAARARLDADPTTPSPSWSLWRIEPSEIEFWQGEPSRNHLRLLYRRTEAGWVHEQLWA</sequence>
<organism evidence="10 11">
    <name type="scientific">Vanrija albida</name>
    <dbReference type="NCBI Taxonomy" id="181172"/>
    <lineage>
        <taxon>Eukaryota</taxon>
        <taxon>Fungi</taxon>
        <taxon>Dikarya</taxon>
        <taxon>Basidiomycota</taxon>
        <taxon>Agaricomycotina</taxon>
        <taxon>Tremellomycetes</taxon>
        <taxon>Trichosporonales</taxon>
        <taxon>Trichosporonaceae</taxon>
        <taxon>Vanrija</taxon>
    </lineage>
</organism>
<evidence type="ECO:0000313" key="10">
    <source>
        <dbReference type="EMBL" id="KAL1410203.1"/>
    </source>
</evidence>
<evidence type="ECO:0000313" key="11">
    <source>
        <dbReference type="Proteomes" id="UP001565368"/>
    </source>
</evidence>